<evidence type="ECO:0000313" key="2">
    <source>
        <dbReference type="EMBL" id="GAA2665117.1"/>
    </source>
</evidence>
<evidence type="ECO:0000313" key="3">
    <source>
        <dbReference type="Proteomes" id="UP001501666"/>
    </source>
</evidence>
<accession>A0ABP6EHS4</accession>
<evidence type="ECO:0000256" key="1">
    <source>
        <dbReference type="SAM" id="MobiDB-lite"/>
    </source>
</evidence>
<keyword evidence="3" id="KW-1185">Reference proteome</keyword>
<comment type="caution">
    <text evidence="2">The sequence shown here is derived from an EMBL/GenBank/DDBJ whole genome shotgun (WGS) entry which is preliminary data.</text>
</comment>
<feature type="region of interest" description="Disordered" evidence="1">
    <location>
        <begin position="84"/>
        <end position="108"/>
    </location>
</feature>
<reference evidence="3" key="1">
    <citation type="journal article" date="2019" name="Int. J. Syst. Evol. Microbiol.">
        <title>The Global Catalogue of Microorganisms (GCM) 10K type strain sequencing project: providing services to taxonomists for standard genome sequencing and annotation.</title>
        <authorList>
            <consortium name="The Broad Institute Genomics Platform"/>
            <consortium name="The Broad Institute Genome Sequencing Center for Infectious Disease"/>
            <person name="Wu L."/>
            <person name="Ma J."/>
        </authorList>
    </citation>
    <scope>NUCLEOTIDE SEQUENCE [LARGE SCALE GENOMIC DNA]</scope>
    <source>
        <strain evidence="3">JCM 6835</strain>
    </source>
</reference>
<protein>
    <submittedName>
        <fullName evidence="2">Uncharacterized protein</fullName>
    </submittedName>
</protein>
<name>A0ABP6EHS4_9ACTN</name>
<proteinExistence type="predicted"/>
<dbReference type="Proteomes" id="UP001501666">
    <property type="component" value="Unassembled WGS sequence"/>
</dbReference>
<organism evidence="2 3">
    <name type="scientific">Nonomuraea recticatena</name>
    <dbReference type="NCBI Taxonomy" id="46178"/>
    <lineage>
        <taxon>Bacteria</taxon>
        <taxon>Bacillati</taxon>
        <taxon>Actinomycetota</taxon>
        <taxon>Actinomycetes</taxon>
        <taxon>Streptosporangiales</taxon>
        <taxon>Streptosporangiaceae</taxon>
        <taxon>Nonomuraea</taxon>
    </lineage>
</organism>
<dbReference type="EMBL" id="BAAATE010000010">
    <property type="protein sequence ID" value="GAA2665117.1"/>
    <property type="molecule type" value="Genomic_DNA"/>
</dbReference>
<sequence>MDYLIEETWVPSSCRCKWEEHKDAYRLTVRNKTCPDHRCRMFGTVDACEGEVSHRLSSGETCFIWECSKHADESAERLNRLNRNYPDSDTPPHWFDPSYAGESWNDDY</sequence>
<gene>
    <name evidence="2" type="ORF">GCM10010412_041130</name>
</gene>
<dbReference type="RefSeq" id="WP_346148609.1">
    <property type="nucleotide sequence ID" value="NZ_BAAATE010000010.1"/>
</dbReference>